<comment type="caution">
    <text evidence="2">The sequence shown here is derived from an EMBL/GenBank/DDBJ whole genome shotgun (WGS) entry which is preliminary data.</text>
</comment>
<dbReference type="PROSITE" id="PS51186">
    <property type="entry name" value="GNAT"/>
    <property type="match status" value="1"/>
</dbReference>
<evidence type="ECO:0000313" key="3">
    <source>
        <dbReference type="Proteomes" id="UP001519271"/>
    </source>
</evidence>
<dbReference type="Proteomes" id="UP001519271">
    <property type="component" value="Unassembled WGS sequence"/>
</dbReference>
<dbReference type="PANTHER" id="PTHR43415:SF5">
    <property type="entry name" value="ACETYLTRANSFERASE"/>
    <property type="match status" value="1"/>
</dbReference>
<dbReference type="EMBL" id="JAGGKC010000058">
    <property type="protein sequence ID" value="MBP1920988.1"/>
    <property type="molecule type" value="Genomic_DNA"/>
</dbReference>
<accession>A0ABS4G8U2</accession>
<organism evidence="2 3">
    <name type="scientific">Youngiibacter multivorans</name>
    <dbReference type="NCBI Taxonomy" id="937251"/>
    <lineage>
        <taxon>Bacteria</taxon>
        <taxon>Bacillati</taxon>
        <taxon>Bacillota</taxon>
        <taxon>Clostridia</taxon>
        <taxon>Eubacteriales</taxon>
        <taxon>Clostridiaceae</taxon>
        <taxon>Youngiibacter</taxon>
    </lineage>
</organism>
<dbReference type="Gene3D" id="3.40.630.30">
    <property type="match status" value="1"/>
</dbReference>
<feature type="domain" description="N-acetyltransferase" evidence="1">
    <location>
        <begin position="2"/>
        <end position="146"/>
    </location>
</feature>
<evidence type="ECO:0000313" key="2">
    <source>
        <dbReference type="EMBL" id="MBP1920988.1"/>
    </source>
</evidence>
<dbReference type="InterPro" id="IPR016181">
    <property type="entry name" value="Acyl_CoA_acyltransferase"/>
</dbReference>
<protein>
    <submittedName>
        <fullName evidence="2">RimJ/RimL family protein N-acetyltransferase</fullName>
    </submittedName>
</protein>
<keyword evidence="3" id="KW-1185">Reference proteome</keyword>
<dbReference type="Pfam" id="PF00583">
    <property type="entry name" value="Acetyltransf_1"/>
    <property type="match status" value="1"/>
</dbReference>
<gene>
    <name evidence="2" type="ORF">J2Z34_003511</name>
</gene>
<proteinExistence type="predicted"/>
<evidence type="ECO:0000259" key="1">
    <source>
        <dbReference type="PROSITE" id="PS51186"/>
    </source>
</evidence>
<dbReference type="InterPro" id="IPR000182">
    <property type="entry name" value="GNAT_dom"/>
</dbReference>
<name>A0ABS4G8U2_9CLOT</name>
<dbReference type="PANTHER" id="PTHR43415">
    <property type="entry name" value="SPERMIDINE N(1)-ACETYLTRANSFERASE"/>
    <property type="match status" value="1"/>
</dbReference>
<dbReference type="RefSeq" id="WP_209461136.1">
    <property type="nucleotide sequence ID" value="NZ_JAGGKC010000058.1"/>
</dbReference>
<reference evidence="2 3" key="1">
    <citation type="submission" date="2021-03" db="EMBL/GenBank/DDBJ databases">
        <title>Genomic Encyclopedia of Type Strains, Phase IV (KMG-IV): sequencing the most valuable type-strain genomes for metagenomic binning, comparative biology and taxonomic classification.</title>
        <authorList>
            <person name="Goeker M."/>
        </authorList>
    </citation>
    <scope>NUCLEOTIDE SEQUENCE [LARGE SCALE GENOMIC DNA]</scope>
    <source>
        <strain evidence="2 3">DSM 6139</strain>
    </source>
</reference>
<dbReference type="SUPFAM" id="SSF55729">
    <property type="entry name" value="Acyl-CoA N-acyltransferases (Nat)"/>
    <property type="match status" value="1"/>
</dbReference>
<dbReference type="CDD" id="cd04301">
    <property type="entry name" value="NAT_SF"/>
    <property type="match status" value="1"/>
</dbReference>
<sequence length="146" mass="17089">MIRLRPLKKCDLKPMIDWFENRLEFMQWCAGKFEYPLTIEQLHEYYDRSENDIDAWIMIAMDTEGNPVGHFLMRKADYINNSIHIGFIVIDKNHRGKGYGRELVDSALKYAFEILKVNRVTLGVFENNASAHSCYLSAGFVDENFN</sequence>